<dbReference type="Pfam" id="PF13187">
    <property type="entry name" value="Fer4_9"/>
    <property type="match status" value="1"/>
</dbReference>
<evidence type="ECO:0000256" key="3">
    <source>
        <dbReference type="ARBA" id="ARBA00023004"/>
    </source>
</evidence>
<dbReference type="RefSeq" id="WP_072333189.1">
    <property type="nucleotide sequence ID" value="NZ_CALJDE010000039.1"/>
</dbReference>
<reference evidence="7" key="1">
    <citation type="submission" date="2016-10" db="EMBL/GenBank/DDBJ databases">
        <authorList>
            <person name="Wegmann U."/>
        </authorList>
    </citation>
    <scope>NUCLEOTIDE SEQUENCE [LARGE SCALE GENOMIC DNA]</scope>
</reference>
<dbReference type="InterPro" id="IPR050572">
    <property type="entry name" value="Fe-S_Ferredoxin"/>
</dbReference>
<dbReference type="GO" id="GO:0046872">
    <property type="term" value="F:metal ion binding"/>
    <property type="evidence" value="ECO:0007669"/>
    <property type="project" value="UniProtKB-KW"/>
</dbReference>
<dbReference type="OrthoDB" id="9794954at2"/>
<evidence type="ECO:0000256" key="4">
    <source>
        <dbReference type="ARBA" id="ARBA00023014"/>
    </source>
</evidence>
<dbReference type="GO" id="GO:0051539">
    <property type="term" value="F:4 iron, 4 sulfur cluster binding"/>
    <property type="evidence" value="ECO:0007669"/>
    <property type="project" value="UniProtKB-KW"/>
</dbReference>
<keyword evidence="7" id="KW-1185">Reference proteome</keyword>
<keyword evidence="4" id="KW-0411">Iron-sulfur</keyword>
<dbReference type="InterPro" id="IPR017896">
    <property type="entry name" value="4Fe4S_Fe-S-bd"/>
</dbReference>
<keyword evidence="2" id="KW-0479">Metal-binding</keyword>
<dbReference type="PANTHER" id="PTHR43687:SF1">
    <property type="entry name" value="FERREDOXIN III"/>
    <property type="match status" value="1"/>
</dbReference>
<keyword evidence="3" id="KW-0408">Iron</keyword>
<dbReference type="PANTHER" id="PTHR43687">
    <property type="entry name" value="ADENYLYLSULFATE REDUCTASE, BETA SUBUNIT"/>
    <property type="match status" value="1"/>
</dbReference>
<feature type="domain" description="4Fe-4S ferredoxin-type" evidence="5">
    <location>
        <begin position="1"/>
        <end position="30"/>
    </location>
</feature>
<dbReference type="SUPFAM" id="SSF54862">
    <property type="entry name" value="4Fe-4S ferredoxins"/>
    <property type="match status" value="1"/>
</dbReference>
<dbReference type="InterPro" id="IPR017900">
    <property type="entry name" value="4Fe4S_Fe_S_CS"/>
</dbReference>
<protein>
    <submittedName>
        <fullName evidence="6">Iron-sulfur cluster binding protein, putative</fullName>
    </submittedName>
</protein>
<evidence type="ECO:0000256" key="1">
    <source>
        <dbReference type="ARBA" id="ARBA00022485"/>
    </source>
</evidence>
<dbReference type="Gene3D" id="3.30.70.20">
    <property type="match status" value="1"/>
</dbReference>
<dbReference type="PROSITE" id="PS51379">
    <property type="entry name" value="4FE4S_FER_2"/>
    <property type="match status" value="2"/>
</dbReference>
<evidence type="ECO:0000256" key="2">
    <source>
        <dbReference type="ARBA" id="ARBA00022723"/>
    </source>
</evidence>
<dbReference type="EMBL" id="LT630450">
    <property type="protein sequence ID" value="SFV72605.1"/>
    <property type="molecule type" value="Genomic_DNA"/>
</dbReference>
<sequence>MIERIDAAICTGCGACVEKCPLDALRLGEDGKAFIAYADDCMTCYICERLCPSGAIFVHPFREELPPVFPDIPKALGGGL</sequence>
<keyword evidence="1" id="KW-0004">4Fe-4S</keyword>
<dbReference type="PROSITE" id="PS00198">
    <property type="entry name" value="4FE4S_FER_1"/>
    <property type="match status" value="1"/>
</dbReference>
<feature type="domain" description="4Fe-4S ferredoxin-type" evidence="5">
    <location>
        <begin position="31"/>
        <end position="61"/>
    </location>
</feature>
<accession>A0A1K1LD39</accession>
<evidence type="ECO:0000313" key="7">
    <source>
        <dbReference type="Proteomes" id="UP000186323"/>
    </source>
</evidence>
<name>A0A1K1LD39_9BACT</name>
<gene>
    <name evidence="6" type="ORF">DESPIGER_0726</name>
</gene>
<dbReference type="Proteomes" id="UP000186323">
    <property type="component" value="Chromosome I"/>
</dbReference>
<evidence type="ECO:0000259" key="5">
    <source>
        <dbReference type="PROSITE" id="PS51379"/>
    </source>
</evidence>
<evidence type="ECO:0000313" key="6">
    <source>
        <dbReference type="EMBL" id="SFV72605.1"/>
    </source>
</evidence>
<organism evidence="6 7">
    <name type="scientific">Desulfovibrio piger</name>
    <dbReference type="NCBI Taxonomy" id="901"/>
    <lineage>
        <taxon>Bacteria</taxon>
        <taxon>Pseudomonadati</taxon>
        <taxon>Thermodesulfobacteriota</taxon>
        <taxon>Desulfovibrionia</taxon>
        <taxon>Desulfovibrionales</taxon>
        <taxon>Desulfovibrionaceae</taxon>
        <taxon>Desulfovibrio</taxon>
    </lineage>
</organism>
<dbReference type="KEGG" id="dpg:DESPIGER_0726"/>
<proteinExistence type="predicted"/>
<dbReference type="AlphaFoldDB" id="A0A1K1LD39"/>